<dbReference type="AlphaFoldDB" id="A0A4V3FMF6"/>
<evidence type="ECO:0000313" key="2">
    <source>
        <dbReference type="EMBL" id="TDU97813.1"/>
    </source>
</evidence>
<dbReference type="RefSeq" id="WP_080696270.1">
    <property type="nucleotide sequence ID" value="NZ_CP008748.1"/>
</dbReference>
<organism evidence="2 4">
    <name type="scientific">Metamycoplasma hyosynoviae</name>
    <dbReference type="NCBI Taxonomy" id="29559"/>
    <lineage>
        <taxon>Bacteria</taxon>
        <taxon>Bacillati</taxon>
        <taxon>Mycoplasmatota</taxon>
        <taxon>Mycoplasmoidales</taxon>
        <taxon>Metamycoplasmataceae</taxon>
        <taxon>Metamycoplasma</taxon>
    </lineage>
</organism>
<sequence>MAIRYVVHHKNGWCVKNANGEKAIKTFGTQEEAIKFARSLNDTTSIKIQSRDGSFRK</sequence>
<reference evidence="3" key="2">
    <citation type="submission" date="2022-07" db="EMBL/GenBank/DDBJ databases">
        <title>Complete genome of Mycoplasma hyosynoviae B1.</title>
        <authorList>
            <person name="Spergser J."/>
        </authorList>
    </citation>
    <scope>NUCLEOTIDE SEQUENCE</scope>
    <source>
        <strain evidence="3">B1</strain>
    </source>
</reference>
<reference evidence="1" key="3">
    <citation type="submission" date="2023-04" db="EMBL/GenBank/DDBJ databases">
        <title>Genomes of recent Mycoplasma hyosynoviae isolates 2023.</title>
        <authorList>
            <person name="Spergser J."/>
        </authorList>
    </citation>
    <scope>NUCLEOTIDE SEQUENCE</scope>
    <source>
        <strain evidence="1">SN1J23N</strain>
    </source>
</reference>
<evidence type="ECO:0000313" key="1">
    <source>
        <dbReference type="EMBL" id="MDI3047963.1"/>
    </source>
</evidence>
<dbReference type="EMBL" id="JASBCP010000002">
    <property type="protein sequence ID" value="MDI3047963.1"/>
    <property type="molecule type" value="Genomic_DNA"/>
</dbReference>
<evidence type="ECO:0000313" key="3">
    <source>
        <dbReference type="EMBL" id="UTO25746.1"/>
    </source>
</evidence>
<dbReference type="EMBL" id="SOCH01000003">
    <property type="protein sequence ID" value="TDU97813.1"/>
    <property type="molecule type" value="Genomic_DNA"/>
</dbReference>
<accession>A0A4V3FMF6</accession>
<evidence type="ECO:0000313" key="4">
    <source>
        <dbReference type="Proteomes" id="UP000294882"/>
    </source>
</evidence>
<name>A0A4V3FMF6_9BACT</name>
<proteinExistence type="predicted"/>
<dbReference type="InterPro" id="IPR018691">
    <property type="entry name" value="DUF2188"/>
</dbReference>
<dbReference type="Proteomes" id="UP001233782">
    <property type="component" value="Unassembled WGS sequence"/>
</dbReference>
<dbReference type="Pfam" id="PF09954">
    <property type="entry name" value="DUF2188"/>
    <property type="match status" value="1"/>
</dbReference>
<dbReference type="Proteomes" id="UP000294882">
    <property type="component" value="Unassembled WGS sequence"/>
</dbReference>
<dbReference type="OrthoDB" id="8858565at2"/>
<dbReference type="GeneID" id="75105372"/>
<dbReference type="EMBL" id="CP101127">
    <property type="protein sequence ID" value="UTO25746.1"/>
    <property type="molecule type" value="Genomic_DNA"/>
</dbReference>
<dbReference type="Proteomes" id="UP001059349">
    <property type="component" value="Chromosome"/>
</dbReference>
<reference evidence="2 4" key="1">
    <citation type="submission" date="2019-03" db="EMBL/GenBank/DDBJ databases">
        <title>Genomic Encyclopedia of Archaeal and Bacterial Type Strains, Phase II (KMG-II): from individual species to whole genera.</title>
        <authorList>
            <person name="Goeker M."/>
        </authorList>
    </citation>
    <scope>NUCLEOTIDE SEQUENCE [LARGE SCALE GENOMIC DNA]</scope>
    <source>
        <strain evidence="2 4">ATCC 25591</strain>
    </source>
</reference>
<gene>
    <name evidence="2" type="ORF">JN03_0329</name>
    <name evidence="3" type="ORF">NMG93_02625</name>
    <name evidence="1" type="ORF">QJ129_01660</name>
</gene>
<protein>
    <submittedName>
        <fullName evidence="1">DUF2188 domain-containing protein</fullName>
    </submittedName>
    <submittedName>
        <fullName evidence="2">Uncharacterized protein DUF2188</fullName>
    </submittedName>
</protein>